<reference evidence="3 4" key="1">
    <citation type="submission" date="2021-01" db="EMBL/GenBank/DDBJ databases">
        <title>Actinoplanes sp. nov. LDG1-01 isolated from lichen.</title>
        <authorList>
            <person name="Saeng-In P."/>
            <person name="Phongsopitanun W."/>
            <person name="Kanchanasin P."/>
            <person name="Yuki M."/>
            <person name="Kudo T."/>
            <person name="Ohkuma M."/>
            <person name="Tanasupawat S."/>
        </authorList>
    </citation>
    <scope>NUCLEOTIDE SEQUENCE [LARGE SCALE GENOMIC DNA]</scope>
    <source>
        <strain evidence="3 4">LDG1-01</strain>
    </source>
</reference>
<evidence type="ECO:0000256" key="1">
    <source>
        <dbReference type="SAM" id="SignalP"/>
    </source>
</evidence>
<dbReference type="PANTHER" id="PTHR43265:SF1">
    <property type="entry name" value="ESTERASE ESTD"/>
    <property type="match status" value="1"/>
</dbReference>
<feature type="domain" description="AB hydrolase-1" evidence="2">
    <location>
        <begin position="89"/>
        <end position="388"/>
    </location>
</feature>
<accession>A0ABS1VGX7</accession>
<sequence length="413" mass="43677">MTAKTNFRSLTIGLTAAAVLAGGVGVAHADVIGNTRGGAVQSAQSAAAAPSPGWQGITREQVRIDFGRGWVTDAELTYPSHTRGRLPLVVFLHGSGHNDMNQTLPEGKGATFVPLAQAASREGYATLRFNKRGVTGIGPVESTDPAQLNPKNPYDLIQRDAAAAIRFGAASARIDPSKIVLLGHSEGTNVAANLAADPKKYGIPKPAGVVAMGVVGEDIKTLLTLQLFGRSLLQLHDEFDVDGDGRLTVREATDGLVGQPKEVADQFRSVLLDGSKVKASTDTNHDGQIAIDAEAGAVLRRASGIDNYPDTPGLETLKDYVTDIARFPTVTEALPKFTGPTLLLNGENDLQTPARVALAADAAVAAAGNQDHQVIVYPGMAHTMNITPKFRPEFGDPDHQVVTDIRTWLRAHR</sequence>
<keyword evidence="1" id="KW-0732">Signal</keyword>
<comment type="caution">
    <text evidence="3">The sequence shown here is derived from an EMBL/GenBank/DDBJ whole genome shotgun (WGS) entry which is preliminary data.</text>
</comment>
<dbReference type="InterPro" id="IPR000073">
    <property type="entry name" value="AB_hydrolase_1"/>
</dbReference>
<feature type="chain" id="PRO_5047211152" evidence="1">
    <location>
        <begin position="30"/>
        <end position="413"/>
    </location>
</feature>
<dbReference type="RefSeq" id="WP_202990246.1">
    <property type="nucleotide sequence ID" value="NZ_JAENHO010000002.1"/>
</dbReference>
<name>A0ABS1VGX7_9ACTN</name>
<dbReference type="Pfam" id="PF12697">
    <property type="entry name" value="Abhydrolase_6"/>
    <property type="match status" value="1"/>
</dbReference>
<dbReference type="EMBL" id="JAENHO010000002">
    <property type="protein sequence ID" value="MBL7253873.1"/>
    <property type="molecule type" value="Genomic_DNA"/>
</dbReference>
<evidence type="ECO:0000313" key="4">
    <source>
        <dbReference type="Proteomes" id="UP000598996"/>
    </source>
</evidence>
<dbReference type="SUPFAM" id="SSF53474">
    <property type="entry name" value="alpha/beta-Hydrolases"/>
    <property type="match status" value="1"/>
</dbReference>
<dbReference type="Proteomes" id="UP000598996">
    <property type="component" value="Unassembled WGS sequence"/>
</dbReference>
<gene>
    <name evidence="3" type="ORF">JKJ07_06065</name>
</gene>
<dbReference type="GO" id="GO:0016787">
    <property type="term" value="F:hydrolase activity"/>
    <property type="evidence" value="ECO:0007669"/>
    <property type="project" value="UniProtKB-KW"/>
</dbReference>
<protein>
    <submittedName>
        <fullName evidence="3">Alpha/beta fold hydrolase</fullName>
    </submittedName>
</protein>
<organism evidence="3 4">
    <name type="scientific">Paractinoplanes lichenicola</name>
    <dbReference type="NCBI Taxonomy" id="2802976"/>
    <lineage>
        <taxon>Bacteria</taxon>
        <taxon>Bacillati</taxon>
        <taxon>Actinomycetota</taxon>
        <taxon>Actinomycetes</taxon>
        <taxon>Micromonosporales</taxon>
        <taxon>Micromonosporaceae</taxon>
        <taxon>Paractinoplanes</taxon>
    </lineage>
</organism>
<dbReference type="InterPro" id="IPR053145">
    <property type="entry name" value="AB_hydrolase_Est10"/>
</dbReference>
<dbReference type="InterPro" id="IPR029058">
    <property type="entry name" value="AB_hydrolase_fold"/>
</dbReference>
<evidence type="ECO:0000313" key="3">
    <source>
        <dbReference type="EMBL" id="MBL7253873.1"/>
    </source>
</evidence>
<dbReference type="PANTHER" id="PTHR43265">
    <property type="entry name" value="ESTERASE ESTD"/>
    <property type="match status" value="1"/>
</dbReference>
<evidence type="ECO:0000259" key="2">
    <source>
        <dbReference type="Pfam" id="PF12697"/>
    </source>
</evidence>
<feature type="signal peptide" evidence="1">
    <location>
        <begin position="1"/>
        <end position="29"/>
    </location>
</feature>
<dbReference type="Gene3D" id="3.40.50.1820">
    <property type="entry name" value="alpha/beta hydrolase"/>
    <property type="match status" value="1"/>
</dbReference>
<proteinExistence type="predicted"/>
<keyword evidence="4" id="KW-1185">Reference proteome</keyword>
<keyword evidence="3" id="KW-0378">Hydrolase</keyword>